<evidence type="ECO:0000313" key="1">
    <source>
        <dbReference type="EMBL" id="QPI51381.1"/>
    </source>
</evidence>
<organism evidence="1 2">
    <name type="scientific">Massilia antarctica</name>
    <dbReference type="NCBI Taxonomy" id="2765360"/>
    <lineage>
        <taxon>Bacteria</taxon>
        <taxon>Pseudomonadati</taxon>
        <taxon>Pseudomonadota</taxon>
        <taxon>Betaproteobacteria</taxon>
        <taxon>Burkholderiales</taxon>
        <taxon>Oxalobacteraceae</taxon>
        <taxon>Telluria group</taxon>
        <taxon>Massilia</taxon>
    </lineage>
</organism>
<gene>
    <name evidence="1" type="ORF">IV454_07635</name>
</gene>
<name>A0AA48WG37_9BURK</name>
<reference evidence="1 2" key="1">
    <citation type="submission" date="2020-11" db="EMBL/GenBank/DDBJ databases">
        <authorList>
            <person name="Sun Q."/>
        </authorList>
    </citation>
    <scope>NUCLEOTIDE SEQUENCE [LARGE SCALE GENOMIC DNA]</scope>
    <source>
        <strain evidence="1 2">P8398</strain>
    </source>
</reference>
<dbReference type="EMBL" id="CP065053">
    <property type="protein sequence ID" value="QPI51381.1"/>
    <property type="molecule type" value="Genomic_DNA"/>
</dbReference>
<proteinExistence type="predicted"/>
<dbReference type="RefSeq" id="WP_206090981.1">
    <property type="nucleotide sequence ID" value="NZ_CP065053.1"/>
</dbReference>
<sequence>MQVSYNGQHMKYRGKAERKAYGMFRMVKAIDRAIDSQSGEEKARAARWASAWGAISGIRSRGMRLRRTHLFQQRPRSKTPSNA</sequence>
<protein>
    <submittedName>
        <fullName evidence="1">Uncharacterized protein</fullName>
    </submittedName>
</protein>
<evidence type="ECO:0000313" key="2">
    <source>
        <dbReference type="Proteomes" id="UP000662888"/>
    </source>
</evidence>
<keyword evidence="2" id="KW-1185">Reference proteome</keyword>
<dbReference type="Proteomes" id="UP000662888">
    <property type="component" value="Chromosome"/>
</dbReference>
<accession>A0AA48WG37</accession>